<accession>A0A2H0YYT3</accession>
<reference evidence="4" key="1">
    <citation type="submission" date="2017-09" db="EMBL/GenBank/DDBJ databases">
        <title>Depth-based differentiation of microbial function through sediment-hosted aquifers and enrichment of novel symbionts in the deep terrestrial subsurface.</title>
        <authorList>
            <person name="Probst A.J."/>
            <person name="Ladd B."/>
            <person name="Jarett J.K."/>
            <person name="Geller-Mcgrath D.E."/>
            <person name="Sieber C.M.K."/>
            <person name="Emerson J.B."/>
            <person name="Anantharaman K."/>
            <person name="Thomas B.C."/>
            <person name="Malmstrom R."/>
            <person name="Stieglmeier M."/>
            <person name="Klingl A."/>
            <person name="Woyke T."/>
            <person name="Ryan C.M."/>
            <person name="Banfield J.F."/>
        </authorList>
    </citation>
    <scope>NUCLEOTIDE SEQUENCE [LARGE SCALE GENOMIC DNA]</scope>
</reference>
<evidence type="ECO:0000313" key="3">
    <source>
        <dbReference type="EMBL" id="PIS43650.1"/>
    </source>
</evidence>
<dbReference type="Gene3D" id="3.40.970.30">
    <property type="entry name" value="yp_829618.1 like domains"/>
    <property type="match status" value="1"/>
</dbReference>
<evidence type="ECO:0000313" key="4">
    <source>
        <dbReference type="Proteomes" id="UP000228687"/>
    </source>
</evidence>
<evidence type="ECO:0000259" key="2">
    <source>
        <dbReference type="Pfam" id="PF25056"/>
    </source>
</evidence>
<organism evidence="3 4">
    <name type="scientific">Candidatus Kaiserbacteria bacterium CG08_land_8_20_14_0_20_50_21</name>
    <dbReference type="NCBI Taxonomy" id="1974604"/>
    <lineage>
        <taxon>Bacteria</taxon>
        <taxon>Candidatus Kaiseribacteriota</taxon>
    </lineage>
</organism>
<evidence type="ECO:0000256" key="1">
    <source>
        <dbReference type="SAM" id="Phobius"/>
    </source>
</evidence>
<dbReference type="SUPFAM" id="SSF52091">
    <property type="entry name" value="SpoIIaa-like"/>
    <property type="match status" value="1"/>
</dbReference>
<sequence length="132" mass="14929">MDEENVIKTPGGNKVWCKDGIIHYLISAPVDESEAVQLRDEGWKFVDAGEAHLVSIDIQQSTQFSSAARRIWVEFFKHPKIFRAAIFGGNVFVRTLASFVIAASSRRNMKFFATEKEALKWLHVSVDQNIST</sequence>
<dbReference type="EMBL" id="PEXT01000005">
    <property type="protein sequence ID" value="PIS43650.1"/>
    <property type="molecule type" value="Genomic_DNA"/>
</dbReference>
<feature type="domain" description="DUF7793" evidence="2">
    <location>
        <begin position="16"/>
        <end position="123"/>
    </location>
</feature>
<comment type="caution">
    <text evidence="3">The sequence shown here is derived from an EMBL/GenBank/DDBJ whole genome shotgun (WGS) entry which is preliminary data.</text>
</comment>
<gene>
    <name evidence="3" type="ORF">COT23_00165</name>
</gene>
<feature type="transmembrane region" description="Helical" evidence="1">
    <location>
        <begin position="81"/>
        <end position="102"/>
    </location>
</feature>
<keyword evidence="1" id="KW-0812">Transmembrane</keyword>
<dbReference type="InterPro" id="IPR056695">
    <property type="entry name" value="DUF7793"/>
</dbReference>
<protein>
    <recommendedName>
        <fullName evidence="2">DUF7793 domain-containing protein</fullName>
    </recommendedName>
</protein>
<dbReference type="AlphaFoldDB" id="A0A2H0YYT3"/>
<dbReference type="Proteomes" id="UP000228687">
    <property type="component" value="Unassembled WGS sequence"/>
</dbReference>
<keyword evidence="1" id="KW-1133">Transmembrane helix</keyword>
<name>A0A2H0YYT3_9BACT</name>
<proteinExistence type="predicted"/>
<dbReference type="Pfam" id="PF25056">
    <property type="entry name" value="DUF7793"/>
    <property type="match status" value="1"/>
</dbReference>
<keyword evidence="1" id="KW-0472">Membrane</keyword>
<dbReference type="InterPro" id="IPR036513">
    <property type="entry name" value="STAS_dom_sf"/>
</dbReference>